<feature type="region of interest" description="Disordered" evidence="3">
    <location>
        <begin position="1"/>
        <end position="20"/>
    </location>
</feature>
<evidence type="ECO:0000256" key="2">
    <source>
        <dbReference type="ARBA" id="ARBA00023239"/>
    </source>
</evidence>
<dbReference type="AlphaFoldDB" id="A0A6J7NQN6"/>
<dbReference type="GO" id="GO:0070205">
    <property type="term" value="F:2-succinyl-6-hydroxy-2,4-cyclohexadiene-1-carboxylate synthase activity"/>
    <property type="evidence" value="ECO:0007669"/>
    <property type="project" value="InterPro"/>
</dbReference>
<dbReference type="HAMAP" id="MF_01660">
    <property type="entry name" value="MenH"/>
    <property type="match status" value="1"/>
</dbReference>
<dbReference type="InterPro" id="IPR022485">
    <property type="entry name" value="SHCHC_synthase_MenH"/>
</dbReference>
<accession>A0A6J7NQN6</accession>
<dbReference type="GO" id="GO:0009234">
    <property type="term" value="P:menaquinone biosynthetic process"/>
    <property type="evidence" value="ECO:0007669"/>
    <property type="project" value="UniProtKB-KW"/>
</dbReference>
<evidence type="ECO:0000256" key="1">
    <source>
        <dbReference type="ARBA" id="ARBA00022428"/>
    </source>
</evidence>
<keyword evidence="1" id="KW-0474">Menaquinone biosynthesis</keyword>
<dbReference type="InterPro" id="IPR000073">
    <property type="entry name" value="AB_hydrolase_1"/>
</dbReference>
<dbReference type="EMBL" id="CAFBOK010000218">
    <property type="protein sequence ID" value="CAB4995461.1"/>
    <property type="molecule type" value="Genomic_DNA"/>
</dbReference>
<dbReference type="PANTHER" id="PTHR42916">
    <property type="entry name" value="2-SUCCINYL-5-ENOLPYRUVYL-6-HYDROXY-3-CYCLOHEXENE-1-CARBOXYLATE SYNTHASE"/>
    <property type="match status" value="1"/>
</dbReference>
<dbReference type="InterPro" id="IPR029058">
    <property type="entry name" value="AB_hydrolase_fold"/>
</dbReference>
<sequence>MGVDREPGHTTASVKPLRTHSSTRVAQNVALSTPLSSSVMAAAYGPRWPGLYAEGVAFQVLSSIRSGPPADTTPITLLHGFTQTAKCWGPFADQLAAATPIVAIDLPGHGGSTDVRGDLKQTATMIASAIAPSVVIGYSLGGRVALHLALAFPELVERLVLIGATGGIDSEIERSQRQSADETLADHLESVGVETFLDEWLAQPLFASLTAQQSMREQRSLNSAAGLASSLRLCGVGTQAPLWDRLNNLTMPVLVLAGSNDEKFSQLGHRLVASIGNNASFMAIAESGHSAHLENPTAASTAVTEWLSKTS</sequence>
<dbReference type="PANTHER" id="PTHR42916:SF1">
    <property type="entry name" value="PROTEIN PHYLLO, CHLOROPLASTIC"/>
    <property type="match status" value="1"/>
</dbReference>
<reference evidence="5" key="1">
    <citation type="submission" date="2020-05" db="EMBL/GenBank/DDBJ databases">
        <authorList>
            <person name="Chiriac C."/>
            <person name="Salcher M."/>
            <person name="Ghai R."/>
            <person name="Kavagutti S V."/>
        </authorList>
    </citation>
    <scope>NUCLEOTIDE SEQUENCE</scope>
</reference>
<evidence type="ECO:0000313" key="5">
    <source>
        <dbReference type="EMBL" id="CAB4995461.1"/>
    </source>
</evidence>
<protein>
    <submittedName>
        <fullName evidence="5">Unannotated protein</fullName>
    </submittedName>
</protein>
<gene>
    <name evidence="5" type="ORF">UFOPK3927_01558</name>
</gene>
<evidence type="ECO:0000256" key="3">
    <source>
        <dbReference type="SAM" id="MobiDB-lite"/>
    </source>
</evidence>
<evidence type="ECO:0000259" key="4">
    <source>
        <dbReference type="Pfam" id="PF12697"/>
    </source>
</evidence>
<dbReference type="SUPFAM" id="SSF53474">
    <property type="entry name" value="alpha/beta-Hydrolases"/>
    <property type="match status" value="1"/>
</dbReference>
<keyword evidence="2" id="KW-0456">Lyase</keyword>
<proteinExistence type="inferred from homology"/>
<name>A0A6J7NQN6_9ZZZZ</name>
<organism evidence="5">
    <name type="scientific">freshwater metagenome</name>
    <dbReference type="NCBI Taxonomy" id="449393"/>
    <lineage>
        <taxon>unclassified sequences</taxon>
        <taxon>metagenomes</taxon>
        <taxon>ecological metagenomes</taxon>
    </lineage>
</organism>
<feature type="domain" description="AB hydrolase-1" evidence="4">
    <location>
        <begin position="77"/>
        <end position="298"/>
    </location>
</feature>
<dbReference type="Gene3D" id="3.40.50.1820">
    <property type="entry name" value="alpha/beta hydrolase"/>
    <property type="match status" value="1"/>
</dbReference>
<dbReference type="Pfam" id="PF12697">
    <property type="entry name" value="Abhydrolase_6"/>
    <property type="match status" value="1"/>
</dbReference>